<feature type="domain" description="Cadherin" evidence="15">
    <location>
        <begin position="352"/>
        <end position="457"/>
    </location>
</feature>
<keyword evidence="7 12" id="KW-0106">Calcium</keyword>
<dbReference type="PROSITE" id="PS00232">
    <property type="entry name" value="CADHERIN_1"/>
    <property type="match status" value="4"/>
</dbReference>
<evidence type="ECO:0000313" key="16">
    <source>
        <dbReference type="Proteomes" id="UP000504632"/>
    </source>
</evidence>
<dbReference type="InterPro" id="IPR013164">
    <property type="entry name" value="Cadherin_N"/>
</dbReference>
<keyword evidence="4 13" id="KW-0812">Transmembrane</keyword>
<dbReference type="GeneID" id="115804921"/>
<dbReference type="GO" id="GO:0009653">
    <property type="term" value="P:anatomical structure morphogenesis"/>
    <property type="evidence" value="ECO:0007669"/>
    <property type="project" value="UniProtKB-ARBA"/>
</dbReference>
<dbReference type="InterPro" id="IPR050174">
    <property type="entry name" value="Protocadherin/Cadherin-CA"/>
</dbReference>
<keyword evidence="9 13" id="KW-1133">Transmembrane helix</keyword>
<evidence type="ECO:0000256" key="14">
    <source>
        <dbReference type="SAM" id="SignalP"/>
    </source>
</evidence>
<evidence type="ECO:0000256" key="2">
    <source>
        <dbReference type="ARBA" id="ARBA00004251"/>
    </source>
</evidence>
<evidence type="ECO:0000259" key="15">
    <source>
        <dbReference type="PROSITE" id="PS50268"/>
    </source>
</evidence>
<dbReference type="PROSITE" id="PS50268">
    <property type="entry name" value="CADHERIN_2"/>
    <property type="match status" value="6"/>
</dbReference>
<dbReference type="CDD" id="cd11304">
    <property type="entry name" value="Cadherin_repeat"/>
    <property type="match status" value="6"/>
</dbReference>
<gene>
    <name evidence="17" type="primary">LOC115804921</name>
</gene>
<accession>A0A6J2UMG4</accession>
<comment type="subcellular location">
    <subcellularLocation>
        <location evidence="2">Cell membrane</location>
        <topology evidence="2">Single-pass type I membrane protein</topology>
    </subcellularLocation>
</comment>
<dbReference type="AlphaFoldDB" id="A0A6J2UMG4"/>
<evidence type="ECO:0000256" key="3">
    <source>
        <dbReference type="ARBA" id="ARBA00022475"/>
    </source>
</evidence>
<feature type="domain" description="Cadherin" evidence="15">
    <location>
        <begin position="244"/>
        <end position="351"/>
    </location>
</feature>
<dbReference type="PANTHER" id="PTHR24028">
    <property type="entry name" value="CADHERIN-87A"/>
    <property type="match status" value="1"/>
</dbReference>
<keyword evidence="16" id="KW-1185">Reference proteome</keyword>
<evidence type="ECO:0000256" key="5">
    <source>
        <dbReference type="ARBA" id="ARBA00022729"/>
    </source>
</evidence>
<feature type="domain" description="Cadherin" evidence="15">
    <location>
        <begin position="582"/>
        <end position="681"/>
    </location>
</feature>
<dbReference type="FunFam" id="2.60.40.60:FF:000007">
    <property type="entry name" value="Protocadherin alpha 2"/>
    <property type="match status" value="1"/>
</dbReference>
<protein>
    <submittedName>
        <fullName evidence="17">Protocadherin alpha-7-like</fullName>
    </submittedName>
</protein>
<dbReference type="InterPro" id="IPR002126">
    <property type="entry name" value="Cadherin-like_dom"/>
</dbReference>
<evidence type="ECO:0000256" key="10">
    <source>
        <dbReference type="ARBA" id="ARBA00023136"/>
    </source>
</evidence>
<dbReference type="SMART" id="SM00112">
    <property type="entry name" value="CA"/>
    <property type="match status" value="6"/>
</dbReference>
<dbReference type="FunFam" id="2.60.40.60:FF:000004">
    <property type="entry name" value="Protocadherin 1 gamma 2"/>
    <property type="match status" value="1"/>
</dbReference>
<keyword evidence="8" id="KW-0130">Cell adhesion</keyword>
<dbReference type="PANTHER" id="PTHR24028:SF337">
    <property type="entry name" value="PROTOCADHERIN 2 ALPHA A 3 PRECURSOR-RELATED"/>
    <property type="match status" value="1"/>
</dbReference>
<proteinExistence type="predicted"/>
<dbReference type="Gene3D" id="2.60.40.60">
    <property type="entry name" value="Cadherins"/>
    <property type="match status" value="6"/>
</dbReference>
<evidence type="ECO:0000256" key="11">
    <source>
        <dbReference type="ARBA" id="ARBA00023180"/>
    </source>
</evidence>
<dbReference type="GO" id="GO:0005886">
    <property type="term" value="C:plasma membrane"/>
    <property type="evidence" value="ECO:0007669"/>
    <property type="project" value="UniProtKB-SubCell"/>
</dbReference>
<dbReference type="InterPro" id="IPR015919">
    <property type="entry name" value="Cadherin-like_sf"/>
</dbReference>
<dbReference type="FunFam" id="2.60.40.60:FF:000006">
    <property type="entry name" value="Protocadherin alpha 2"/>
    <property type="match status" value="1"/>
</dbReference>
<keyword evidence="3" id="KW-1003">Cell membrane</keyword>
<reference evidence="17" key="1">
    <citation type="submission" date="2025-08" db="UniProtKB">
        <authorList>
            <consortium name="RefSeq"/>
        </authorList>
    </citation>
    <scope>IDENTIFICATION</scope>
</reference>
<feature type="domain" description="Cadherin" evidence="15">
    <location>
        <begin position="136"/>
        <end position="243"/>
    </location>
</feature>
<feature type="signal peptide" evidence="14">
    <location>
        <begin position="1"/>
        <end position="31"/>
    </location>
</feature>
<dbReference type="Pfam" id="PF00028">
    <property type="entry name" value="Cadherin"/>
    <property type="match status" value="5"/>
</dbReference>
<dbReference type="OrthoDB" id="6252479at2759"/>
<comment type="function">
    <text evidence="1">Potential calcium-dependent cell-adhesion protein. May be involved in the establishment and maintenance of specific neuronal connections in the brain.</text>
</comment>
<dbReference type="InterPro" id="IPR020894">
    <property type="entry name" value="Cadherin_CS"/>
</dbReference>
<dbReference type="InParanoid" id="A0A6J2UMG4"/>
<evidence type="ECO:0000256" key="6">
    <source>
        <dbReference type="ARBA" id="ARBA00022737"/>
    </source>
</evidence>
<dbReference type="Proteomes" id="UP000504632">
    <property type="component" value="Chromosome 2"/>
</dbReference>
<feature type="domain" description="Cadherin" evidence="15">
    <location>
        <begin position="458"/>
        <end position="567"/>
    </location>
</feature>
<dbReference type="SUPFAM" id="SSF49313">
    <property type="entry name" value="Cadherin-like"/>
    <property type="match status" value="6"/>
</dbReference>
<feature type="chain" id="PRO_5026685751" evidence="14">
    <location>
        <begin position="32"/>
        <end position="809"/>
    </location>
</feature>
<evidence type="ECO:0000256" key="9">
    <source>
        <dbReference type="ARBA" id="ARBA00022989"/>
    </source>
</evidence>
<evidence type="ECO:0000256" key="7">
    <source>
        <dbReference type="ARBA" id="ARBA00022837"/>
    </source>
</evidence>
<feature type="domain" description="Cadherin" evidence="15">
    <location>
        <begin position="29"/>
        <end position="135"/>
    </location>
</feature>
<dbReference type="InterPro" id="IPR032455">
    <property type="entry name" value="Cadherin_C"/>
</dbReference>
<evidence type="ECO:0000256" key="12">
    <source>
        <dbReference type="PROSITE-ProRule" id="PRU00043"/>
    </source>
</evidence>
<dbReference type="GO" id="GO:0005509">
    <property type="term" value="F:calcium ion binding"/>
    <property type="evidence" value="ECO:0007669"/>
    <property type="project" value="UniProtKB-UniRule"/>
</dbReference>
<evidence type="ECO:0000256" key="4">
    <source>
        <dbReference type="ARBA" id="ARBA00022692"/>
    </source>
</evidence>
<dbReference type="FunFam" id="2.60.40.60:FF:000129">
    <property type="entry name" value="protocadherin alpha-C2 isoform X1"/>
    <property type="match status" value="1"/>
</dbReference>
<name>A0A6J2UMG4_CHACN</name>
<organism evidence="16 17">
    <name type="scientific">Chanos chanos</name>
    <name type="common">Milkfish</name>
    <name type="synonym">Mugil chanos</name>
    <dbReference type="NCBI Taxonomy" id="29144"/>
    <lineage>
        <taxon>Eukaryota</taxon>
        <taxon>Metazoa</taxon>
        <taxon>Chordata</taxon>
        <taxon>Craniata</taxon>
        <taxon>Vertebrata</taxon>
        <taxon>Euteleostomi</taxon>
        <taxon>Actinopterygii</taxon>
        <taxon>Neopterygii</taxon>
        <taxon>Teleostei</taxon>
        <taxon>Ostariophysi</taxon>
        <taxon>Gonorynchiformes</taxon>
        <taxon>Chanidae</taxon>
        <taxon>Chanos</taxon>
    </lineage>
</organism>
<keyword evidence="6" id="KW-0677">Repeat</keyword>
<evidence type="ECO:0000256" key="13">
    <source>
        <dbReference type="SAM" id="Phobius"/>
    </source>
</evidence>
<evidence type="ECO:0000256" key="1">
    <source>
        <dbReference type="ARBA" id="ARBA00003436"/>
    </source>
</evidence>
<dbReference type="RefSeq" id="XP_030621269.1">
    <property type="nucleotide sequence ID" value="XM_030765409.1"/>
</dbReference>
<dbReference type="FunFam" id="2.60.40.60:FF:000001">
    <property type="entry name" value="Protocadherin alpha 2"/>
    <property type="match status" value="1"/>
</dbReference>
<dbReference type="FunFam" id="2.60.40.60:FF:000002">
    <property type="entry name" value="Protocadherin alpha 2"/>
    <property type="match status" value="1"/>
</dbReference>
<dbReference type="PRINTS" id="PR00205">
    <property type="entry name" value="CADHERIN"/>
</dbReference>
<feature type="transmembrane region" description="Helical" evidence="13">
    <location>
        <begin position="693"/>
        <end position="716"/>
    </location>
</feature>
<evidence type="ECO:0000256" key="8">
    <source>
        <dbReference type="ARBA" id="ARBA00022889"/>
    </source>
</evidence>
<keyword evidence="5 14" id="KW-0732">Signal</keyword>
<dbReference type="Pfam" id="PF16492">
    <property type="entry name" value="Cadherin_C_2"/>
    <property type="match status" value="1"/>
</dbReference>
<evidence type="ECO:0000313" key="17">
    <source>
        <dbReference type="RefSeq" id="XP_030621269.1"/>
    </source>
</evidence>
<sequence length="809" mass="89845">MAYRRQRRIWEYCWIALSFSLLLCFVMQVSAQIRYSVSEEVKEGSMVGNVAKDLGLDVSSLAQRKFRIVSGSKDILFQVNQNNGVLYVHKKIDREQLCDGNGVCLINLKIVVENPLEIHYVGVEVTDVNDNSPTFSERGQHFEIAEHTPTGTRFQMQSARDADTSINNVRLYKLSQNDHFDVEVRDREEEKIPFLILKKPLDRENKAEHRLLLTAIDGGNPPRSGTLNVTVTVLDTNDNRPVFSQETYTLRLQENVPIGTLVTQLNATDLDEGSNGAVVYSLGRNLERKVLDIFHLDSATGDIIVKGKIDFEETEVFKLDVQASDEGQPPLTAESVVIIKVTDINDNAPDIEMISFSKLIPEDSKPGTVISLISITDKDSDINGKILASISKNVPFELKPSFQENMYSLVTKGQLDRELMSHCDITITATDLGQPPLSTFKTLTVHVADVNDNMPVFLHSPLELYMIENNAPGASIFSVSASDKDLNENAIISYQIIRGDQTKNDMTSFININPENGNIYALKSFDFETIKTFNFQVVATDSGTPSLNGNVTVNVFILDENDNAPVILSPVSTNGSTEAVEEIPRNVNAGHLVTKVRAYDADIGYNGWLLFSLQEITDHTLFGLDRYTGQIRTLRSFTETDEAEHKLVIVVKDNGNVSLSATATVIIKVVEPKEAFAASDIKSMEQNHEENSLTFYLIITLGSVSALFLVSVIVLISMQFSKTSENSSKYLQDTNFDGTLCHSIQYRSGDKRYMLVGPRMSVGSALDLSSKGNTLVLNRGGGSCEEVRIDAIITLNKHILQFFFNISCA</sequence>
<dbReference type="GO" id="GO:0007156">
    <property type="term" value="P:homophilic cell adhesion via plasma membrane adhesion molecules"/>
    <property type="evidence" value="ECO:0007669"/>
    <property type="project" value="InterPro"/>
</dbReference>
<keyword evidence="10 13" id="KW-0472">Membrane</keyword>
<dbReference type="Pfam" id="PF08266">
    <property type="entry name" value="Cadherin_2"/>
    <property type="match status" value="1"/>
</dbReference>
<keyword evidence="11" id="KW-0325">Glycoprotein</keyword>